<feature type="compositionally biased region" description="Basic residues" evidence="1">
    <location>
        <begin position="117"/>
        <end position="128"/>
    </location>
</feature>
<organism evidence="2 3">
    <name type="scientific">Ceratodon purpureus</name>
    <name type="common">Fire moss</name>
    <name type="synonym">Dicranum purpureum</name>
    <dbReference type="NCBI Taxonomy" id="3225"/>
    <lineage>
        <taxon>Eukaryota</taxon>
        <taxon>Viridiplantae</taxon>
        <taxon>Streptophyta</taxon>
        <taxon>Embryophyta</taxon>
        <taxon>Bryophyta</taxon>
        <taxon>Bryophytina</taxon>
        <taxon>Bryopsida</taxon>
        <taxon>Dicranidae</taxon>
        <taxon>Pseudoditrichales</taxon>
        <taxon>Ditrichaceae</taxon>
        <taxon>Ceratodon</taxon>
    </lineage>
</organism>
<dbReference type="AlphaFoldDB" id="A0A8T0HVL6"/>
<dbReference type="InterPro" id="IPR036416">
    <property type="entry name" value="Pept_tRNA_hydro_sf"/>
</dbReference>
<gene>
    <name evidence="2" type="ORF">KC19_VG266400</name>
</gene>
<dbReference type="EMBL" id="CM026426">
    <property type="protein sequence ID" value="KAG0574498.1"/>
    <property type="molecule type" value="Genomic_DNA"/>
</dbReference>
<sequence>MLWWWKGWSELAHAQAAMDEVAEVVHTSVMRFPGAVAVAAISPASSPASLAICASSWVSSLGSGSDASPSSGHNLPWLIVGLGNPGSKFEGTRHNGRFTDLSPVPERCVARPPRSPSRIRRRSRRVVRTRGCTTASL</sequence>
<proteinExistence type="predicted"/>
<dbReference type="SUPFAM" id="SSF53178">
    <property type="entry name" value="Peptidyl-tRNA hydrolase-like"/>
    <property type="match status" value="1"/>
</dbReference>
<dbReference type="Gene3D" id="3.40.50.1470">
    <property type="entry name" value="Peptidyl-tRNA hydrolase"/>
    <property type="match status" value="1"/>
</dbReference>
<feature type="region of interest" description="Disordered" evidence="1">
    <location>
        <begin position="91"/>
        <end position="137"/>
    </location>
</feature>
<comment type="caution">
    <text evidence="2">The sequence shown here is derived from an EMBL/GenBank/DDBJ whole genome shotgun (WGS) entry which is preliminary data.</text>
</comment>
<dbReference type="GO" id="GO:0004045">
    <property type="term" value="F:peptidyl-tRNA hydrolase activity"/>
    <property type="evidence" value="ECO:0007669"/>
    <property type="project" value="InterPro"/>
</dbReference>
<evidence type="ECO:0000313" key="3">
    <source>
        <dbReference type="Proteomes" id="UP000822688"/>
    </source>
</evidence>
<name>A0A8T0HVL6_CERPU</name>
<reference evidence="2" key="1">
    <citation type="submission" date="2020-06" db="EMBL/GenBank/DDBJ databases">
        <title>WGS assembly of Ceratodon purpureus strain R40.</title>
        <authorList>
            <person name="Carey S.B."/>
            <person name="Jenkins J."/>
            <person name="Shu S."/>
            <person name="Lovell J.T."/>
            <person name="Sreedasyam A."/>
            <person name="Maumus F."/>
            <person name="Tiley G.P."/>
            <person name="Fernandez-Pozo N."/>
            <person name="Barry K."/>
            <person name="Chen C."/>
            <person name="Wang M."/>
            <person name="Lipzen A."/>
            <person name="Daum C."/>
            <person name="Saski C.A."/>
            <person name="Payton A.C."/>
            <person name="Mcbreen J.C."/>
            <person name="Conrad R.E."/>
            <person name="Kollar L.M."/>
            <person name="Olsson S."/>
            <person name="Huttunen S."/>
            <person name="Landis J.B."/>
            <person name="Wickett N.J."/>
            <person name="Johnson M.G."/>
            <person name="Rensing S.A."/>
            <person name="Grimwood J."/>
            <person name="Schmutz J."/>
            <person name="Mcdaniel S.F."/>
        </authorList>
    </citation>
    <scope>NUCLEOTIDE SEQUENCE</scope>
    <source>
        <strain evidence="2">R40</strain>
    </source>
</reference>
<protein>
    <recommendedName>
        <fullName evidence="4">Peptidyl-tRNA hydrolase</fullName>
    </recommendedName>
</protein>
<keyword evidence="3" id="KW-1185">Reference proteome</keyword>
<accession>A0A8T0HVL6</accession>
<dbReference type="Proteomes" id="UP000822688">
    <property type="component" value="Chromosome V"/>
</dbReference>
<evidence type="ECO:0008006" key="4">
    <source>
        <dbReference type="Google" id="ProtNLM"/>
    </source>
</evidence>
<evidence type="ECO:0000256" key="1">
    <source>
        <dbReference type="SAM" id="MobiDB-lite"/>
    </source>
</evidence>
<evidence type="ECO:0000313" key="2">
    <source>
        <dbReference type="EMBL" id="KAG0574498.1"/>
    </source>
</evidence>